<sequence length="276" mass="30468">MCDRSRFAIQRSRQAAADDINRWHDQASATGATIAAYLQEERPATSNRAIFVRHVAATMNRLRPRASNAPFWLATEDVDRRPHSPSQPPTGWRAIKSPLSPCSPTSTATVAAHQPYHPELGAGPGQTDRSLLMGPAPRGRPFASSEPLPPGRRPQSQWRSSASRHRFRQMLPYNLTRLVPPVMRIGSARPSNPRTRSVGRATSPTEADIRSYLDFAEATIGKAPTRRSYAQRPLGGASLFSKYAAHYDLTARPVIQQVQAIPVNRLDRPVLGFLSP</sequence>
<feature type="compositionally biased region" description="Polar residues" evidence="1">
    <location>
        <begin position="100"/>
        <end position="109"/>
    </location>
</feature>
<evidence type="ECO:0000313" key="3">
    <source>
        <dbReference type="Proteomes" id="UP001153050"/>
    </source>
</evidence>
<name>A0ABN8K8L9_9HYPH</name>
<reference evidence="2 3" key="1">
    <citation type="submission" date="2022-03" db="EMBL/GenBank/DDBJ databases">
        <authorList>
            <person name="Brunel B."/>
        </authorList>
    </citation>
    <scope>NUCLEOTIDE SEQUENCE [LARGE SCALE GENOMIC DNA]</scope>
    <source>
        <strain evidence="2">STM5069sample</strain>
    </source>
</reference>
<comment type="caution">
    <text evidence="2">The sequence shown here is derived from an EMBL/GenBank/DDBJ whole genome shotgun (WGS) entry which is preliminary data.</text>
</comment>
<dbReference type="Proteomes" id="UP001153050">
    <property type="component" value="Unassembled WGS sequence"/>
</dbReference>
<evidence type="ECO:0000313" key="2">
    <source>
        <dbReference type="EMBL" id="CAH2405004.1"/>
    </source>
</evidence>
<keyword evidence="3" id="KW-1185">Reference proteome</keyword>
<proteinExistence type="predicted"/>
<feature type="region of interest" description="Disordered" evidence="1">
    <location>
        <begin position="184"/>
        <end position="204"/>
    </location>
</feature>
<protein>
    <submittedName>
        <fullName evidence="2">Uncharacterized protein</fullName>
    </submittedName>
</protein>
<gene>
    <name evidence="2" type="ORF">MES5069_450008</name>
</gene>
<feature type="region of interest" description="Disordered" evidence="1">
    <location>
        <begin position="78"/>
        <end position="165"/>
    </location>
</feature>
<organism evidence="2 3">
    <name type="scientific">Mesorhizobium escarrei</name>
    <dbReference type="NCBI Taxonomy" id="666018"/>
    <lineage>
        <taxon>Bacteria</taxon>
        <taxon>Pseudomonadati</taxon>
        <taxon>Pseudomonadota</taxon>
        <taxon>Alphaproteobacteria</taxon>
        <taxon>Hyphomicrobiales</taxon>
        <taxon>Phyllobacteriaceae</taxon>
        <taxon>Mesorhizobium</taxon>
    </lineage>
</organism>
<feature type="compositionally biased region" description="Polar residues" evidence="1">
    <location>
        <begin position="189"/>
        <end position="204"/>
    </location>
</feature>
<accession>A0ABN8K8L9</accession>
<dbReference type="EMBL" id="CAKXZT010000141">
    <property type="protein sequence ID" value="CAH2405004.1"/>
    <property type="molecule type" value="Genomic_DNA"/>
</dbReference>
<evidence type="ECO:0000256" key="1">
    <source>
        <dbReference type="SAM" id="MobiDB-lite"/>
    </source>
</evidence>